<dbReference type="KEGG" id="pnl:PNK_2370"/>
<sequence>MTSHINETYKSNDFSKQTMSEQSFMACEFHNCNFTESTLWNAKFVNCVFKGCNISLVKMDGCHFQDVRFIDCKLVGADFFKCDKPFFSVQFTHSILHYCNFSDLNLKGISFAECKLKECHFTNSGLVGANFKDSDLLGTIFHNSDLSKADFSSAINYDIDPRTNKIKKAKFSLPEAAALLRGFDIHLV</sequence>
<keyword evidence="2" id="KW-1185">Reference proteome</keyword>
<dbReference type="Proteomes" id="UP000069902">
    <property type="component" value="Chromosome cPNK"/>
</dbReference>
<evidence type="ECO:0000313" key="2">
    <source>
        <dbReference type="Proteomes" id="UP000069902"/>
    </source>
</evidence>
<dbReference type="Pfam" id="PF13599">
    <property type="entry name" value="Pentapeptide_4"/>
    <property type="match status" value="2"/>
</dbReference>
<gene>
    <name evidence="1" type="ORF">PNK_2370</name>
</gene>
<reference evidence="2" key="1">
    <citation type="submission" date="2015-09" db="EMBL/GenBank/DDBJ databases">
        <authorList>
            <person name="Bertelli C."/>
        </authorList>
    </citation>
    <scope>NUCLEOTIDE SEQUENCE [LARGE SCALE GENOMIC DNA]</scope>
    <source>
        <strain evidence="2">KNic</strain>
    </source>
</reference>
<name>A0A0U5JEM6_9BACT</name>
<dbReference type="Gene3D" id="2.160.20.80">
    <property type="entry name" value="E3 ubiquitin-protein ligase SopA"/>
    <property type="match status" value="1"/>
</dbReference>
<dbReference type="AlphaFoldDB" id="A0A0U5JEM6"/>
<dbReference type="STRING" id="389348.PNK_2370"/>
<dbReference type="InterPro" id="IPR001646">
    <property type="entry name" value="5peptide_repeat"/>
</dbReference>
<dbReference type="SUPFAM" id="SSF141571">
    <property type="entry name" value="Pentapeptide repeat-like"/>
    <property type="match status" value="1"/>
</dbReference>
<accession>A0A0U5JEM6</accession>
<protein>
    <recommendedName>
        <fullName evidence="3">Pentapeptide repeat-containing protein</fullName>
    </recommendedName>
</protein>
<dbReference type="InParanoid" id="A0A0U5JEM6"/>
<proteinExistence type="predicted"/>
<dbReference type="RefSeq" id="WP_059062204.1">
    <property type="nucleotide sequence ID" value="NZ_LN879502.1"/>
</dbReference>
<organism evidence="1 2">
    <name type="scientific">Candidatus Protochlamydia naegleriophila</name>
    <dbReference type="NCBI Taxonomy" id="389348"/>
    <lineage>
        <taxon>Bacteria</taxon>
        <taxon>Pseudomonadati</taxon>
        <taxon>Chlamydiota</taxon>
        <taxon>Chlamydiia</taxon>
        <taxon>Parachlamydiales</taxon>
        <taxon>Parachlamydiaceae</taxon>
        <taxon>Candidatus Protochlamydia</taxon>
    </lineage>
</organism>
<dbReference type="PATRIC" id="fig|389348.3.peg.2659"/>
<dbReference type="PANTHER" id="PTHR42999">
    <property type="entry name" value="ANTIBIOTIC RESISTANCE PROTEIN MCBG"/>
    <property type="match status" value="1"/>
</dbReference>
<evidence type="ECO:0008006" key="3">
    <source>
        <dbReference type="Google" id="ProtNLM"/>
    </source>
</evidence>
<dbReference type="InterPro" id="IPR052949">
    <property type="entry name" value="PA_immunity-related"/>
</dbReference>
<dbReference type="PANTHER" id="PTHR42999:SF1">
    <property type="entry name" value="PENTAPEPTIDE REPEAT-CONTAINING PROTEIN"/>
    <property type="match status" value="1"/>
</dbReference>
<dbReference type="EMBL" id="LN879502">
    <property type="protein sequence ID" value="CUI17966.1"/>
    <property type="molecule type" value="Genomic_DNA"/>
</dbReference>
<evidence type="ECO:0000313" key="1">
    <source>
        <dbReference type="EMBL" id="CUI17966.1"/>
    </source>
</evidence>